<gene>
    <name evidence="1" type="ORF">QNI19_01285</name>
</gene>
<sequence length="149" mass="17750">MATSYTEYKEKGFWSNDTFFELSVDYMIKTFQAKSSETQWLKNYIDQWLFHIAKGNFPRFITMGFDKYLIDENRVDSFIDLIRETKSYLLTKGDWLSHQELNLFIVHDKLQSRWSTDLPTDTISKTLDKLELLLLGEWPSQDEVAIWKA</sequence>
<comment type="caution">
    <text evidence="1">The sequence shown here is derived from an EMBL/GenBank/DDBJ whole genome shotgun (WGS) entry which is preliminary data.</text>
</comment>
<evidence type="ECO:0000313" key="1">
    <source>
        <dbReference type="EMBL" id="MDJ1491541.1"/>
    </source>
</evidence>
<proteinExistence type="predicted"/>
<dbReference type="RefSeq" id="WP_313991319.1">
    <property type="nucleotide sequence ID" value="NZ_JASJOR010000016.1"/>
</dbReference>
<protein>
    <submittedName>
        <fullName evidence="1">Uncharacterized protein</fullName>
    </submittedName>
</protein>
<dbReference type="EMBL" id="JASJOT010000001">
    <property type="protein sequence ID" value="MDJ1491541.1"/>
    <property type="molecule type" value="Genomic_DNA"/>
</dbReference>
<dbReference type="Proteomes" id="UP001228581">
    <property type="component" value="Unassembled WGS sequence"/>
</dbReference>
<reference evidence="1 2" key="1">
    <citation type="submission" date="2023-05" db="EMBL/GenBank/DDBJ databases">
        <authorList>
            <person name="Zhang X."/>
        </authorList>
    </citation>
    <scope>NUCLEOTIDE SEQUENCE [LARGE SCALE GENOMIC DNA]</scope>
    <source>
        <strain evidence="1 2">DM2B3-1</strain>
    </source>
</reference>
<evidence type="ECO:0000313" key="2">
    <source>
        <dbReference type="Proteomes" id="UP001228581"/>
    </source>
</evidence>
<organism evidence="1 2">
    <name type="scientific">Xanthocytophaga flava</name>
    <dbReference type="NCBI Taxonomy" id="3048013"/>
    <lineage>
        <taxon>Bacteria</taxon>
        <taxon>Pseudomonadati</taxon>
        <taxon>Bacteroidota</taxon>
        <taxon>Cytophagia</taxon>
        <taxon>Cytophagales</taxon>
        <taxon>Rhodocytophagaceae</taxon>
        <taxon>Xanthocytophaga</taxon>
    </lineage>
</organism>
<name>A0ABT7CDF8_9BACT</name>
<accession>A0ABT7CDF8</accession>
<keyword evidence="2" id="KW-1185">Reference proteome</keyword>